<accession>A0A5C6RN29</accession>
<dbReference type="AlphaFoldDB" id="A0A5C6RN29"/>
<comment type="caution">
    <text evidence="1">The sequence shown here is derived from an EMBL/GenBank/DDBJ whole genome shotgun (WGS) entry which is preliminary data.</text>
</comment>
<dbReference type="EMBL" id="VOPL01000017">
    <property type="protein sequence ID" value="TXB63633.1"/>
    <property type="molecule type" value="Genomic_DNA"/>
</dbReference>
<proteinExistence type="predicted"/>
<gene>
    <name evidence="1" type="ORF">FQV27_18435</name>
</gene>
<name>A0A5C6RN29_9RHOB</name>
<dbReference type="RefSeq" id="WP_147101475.1">
    <property type="nucleotide sequence ID" value="NZ_JBHUFH010000009.1"/>
</dbReference>
<dbReference type="Proteomes" id="UP000321562">
    <property type="component" value="Unassembled WGS sequence"/>
</dbReference>
<reference evidence="1 2" key="1">
    <citation type="submission" date="2019-08" db="EMBL/GenBank/DDBJ databases">
        <authorList>
            <person name="Ye J."/>
        </authorList>
    </citation>
    <scope>NUCLEOTIDE SEQUENCE [LARGE SCALE GENOMIC DNA]</scope>
    <source>
        <strain evidence="1 2">TK008</strain>
    </source>
</reference>
<evidence type="ECO:0000313" key="2">
    <source>
        <dbReference type="Proteomes" id="UP000321562"/>
    </source>
</evidence>
<organism evidence="1 2">
    <name type="scientific">Paracoccus aurantiacus</name>
    <dbReference type="NCBI Taxonomy" id="2599412"/>
    <lineage>
        <taxon>Bacteria</taxon>
        <taxon>Pseudomonadati</taxon>
        <taxon>Pseudomonadota</taxon>
        <taxon>Alphaproteobacteria</taxon>
        <taxon>Rhodobacterales</taxon>
        <taxon>Paracoccaceae</taxon>
        <taxon>Paracoccus</taxon>
    </lineage>
</organism>
<protein>
    <submittedName>
        <fullName evidence="1">Uncharacterized protein</fullName>
    </submittedName>
</protein>
<dbReference type="OrthoDB" id="7773997at2"/>
<keyword evidence="2" id="KW-1185">Reference proteome</keyword>
<sequence>MVLFEFYAMTDDFGICRDACDDLESWIAANDAEITGYVDDPLASKELQGLPKLSGWIGPIVGPNAFGLTPVIQYADTWAVRELDRVGA</sequence>
<evidence type="ECO:0000313" key="1">
    <source>
        <dbReference type="EMBL" id="TXB63633.1"/>
    </source>
</evidence>